<dbReference type="PaxDb" id="2850-Phatr45417"/>
<dbReference type="PANTHER" id="PTHR23079:SF55">
    <property type="entry name" value="RNA-DIRECTED RNA POLYMERASE"/>
    <property type="match status" value="1"/>
</dbReference>
<dbReference type="HOGENOM" id="CLU_304515_0_0_1"/>
<dbReference type="OrthoDB" id="425733at2759"/>
<dbReference type="PANTHER" id="PTHR23079">
    <property type="entry name" value="RNA-DEPENDENT RNA POLYMERASE"/>
    <property type="match status" value="1"/>
</dbReference>
<feature type="domain" description="RDRP core" evidence="3">
    <location>
        <begin position="730"/>
        <end position="962"/>
    </location>
</feature>
<name>B7FXM0_PHATC</name>
<sequence length="976" mass="109395">MEEFSSPLTKHPILIDLTHDDIESPAAEEQVHSTKLRDRVFPEPNTPEAFACSTTDAAVSRSAASSRQIVTPPVAGTRTVSNSQDPNVIDLVREDSDSISYSEVLQIDRNGGKVSWSSVAEEQTDNVRSQDHRDRLSRTCPPRREYRRSKQWTKANFNLGQTLGTPRQREGTDLELHDFLGFRNSLGRVYYKSFSLKNDLCQGTFRVGCSVLLATEEYEEPTCHRIISIFQATRSYVGQWYGTQEIQKRSHCYFEFESASAEQNSVYEIPQWILHPYLKVVNCVAIDDLERGNETSAMRLLLRSASRNWHPKLKAEECTFVCQGSPKSRQLSTTERWNHDSSDDSDEFEDASSELAKAAATKKRKSEGRADSCQRTPVQKHKIARGRKKASSVRSSRPRQSSGARKRPACPMQKQRCHPSTIQTSDTEKMFIENSTGHAVLGNLLVQKIRAGATMKRDSLLSYFLNHRWLLVETPLHNFQGLFDCRFSKNGETFVLTSVKAQADTSVGSLNKMGSLKCAHLIYTKISGPGVAPISVQNLLLQFGDFSILPARKVVARLELLQSPSCTFTVGQKKHYGMFCLQASDFVVMAEEGNDGCGFISEELLASLFGNSKAAKQLLGPQVRVVAPRLGIFKGMLIRKRIPVGEPPIQLTPSMRKVGPSRYSENDIRAFLLVTNQGKHPSVNNDALGKLLNPLLDNPPPSWKQNGFAERSQMLPLLLRTLGVPAIVMERYQREYYSQTRCRIHHTFMPGYADPTGAIPHGHVFVTGSKPFQENLLFVTRSPCIFPSDGRLLPNLVTKPNAMVIDDWNWLNSLPFGALIFADATPGMKPLPAHIANGDLDGDLYFVCWDSEILRNVRADPIVEEPLTLTDGEVASTPQAKMPPENPNWFEEALEIMCDPAELAEISAFYGKLFNLALKAALNNPNNLLLRDPDAMDYATAYNQALDYHKHGRLVQLPRRLHSSIPTRFHQYLAKT</sequence>
<dbReference type="InterPro" id="IPR007855">
    <property type="entry name" value="RDRP"/>
</dbReference>
<feature type="compositionally biased region" description="Basic residues" evidence="2">
    <location>
        <begin position="378"/>
        <end position="391"/>
    </location>
</feature>
<keyword evidence="1" id="KW-0808">Transferase</keyword>
<dbReference type="Pfam" id="PF05183">
    <property type="entry name" value="RdRP"/>
    <property type="match status" value="2"/>
</dbReference>
<feature type="compositionally biased region" description="Acidic residues" evidence="2">
    <location>
        <begin position="343"/>
        <end position="352"/>
    </location>
</feature>
<keyword evidence="5" id="KW-1185">Reference proteome</keyword>
<protein>
    <recommendedName>
        <fullName evidence="1">RNA-dependent RNA polymerase</fullName>
        <ecNumber evidence="1">2.7.7.48</ecNumber>
    </recommendedName>
</protein>
<dbReference type="InterPro" id="IPR057596">
    <property type="entry name" value="RDRP_core"/>
</dbReference>
<evidence type="ECO:0000313" key="5">
    <source>
        <dbReference type="Proteomes" id="UP000000759"/>
    </source>
</evidence>
<dbReference type="GO" id="GO:0003968">
    <property type="term" value="F:RNA-directed RNA polymerase activity"/>
    <property type="evidence" value="ECO:0007669"/>
    <property type="project" value="UniProtKB-KW"/>
</dbReference>
<dbReference type="KEGG" id="pti:PHATRDRAFT_45417"/>
<organism evidence="4 5">
    <name type="scientific">Phaeodactylum tricornutum (strain CCAP 1055/1)</name>
    <dbReference type="NCBI Taxonomy" id="556484"/>
    <lineage>
        <taxon>Eukaryota</taxon>
        <taxon>Sar</taxon>
        <taxon>Stramenopiles</taxon>
        <taxon>Ochrophyta</taxon>
        <taxon>Bacillariophyta</taxon>
        <taxon>Bacillariophyceae</taxon>
        <taxon>Bacillariophycidae</taxon>
        <taxon>Naviculales</taxon>
        <taxon>Phaeodactylaceae</taxon>
        <taxon>Phaeodactylum</taxon>
    </lineage>
</organism>
<dbReference type="GO" id="GO:0003723">
    <property type="term" value="F:RNA binding"/>
    <property type="evidence" value="ECO:0007669"/>
    <property type="project" value="UniProtKB-KW"/>
</dbReference>
<comment type="similarity">
    <text evidence="1">Belongs to the RdRP family.</text>
</comment>
<evidence type="ECO:0000313" key="4">
    <source>
        <dbReference type="EMBL" id="EEC48565.1"/>
    </source>
</evidence>
<reference evidence="5" key="2">
    <citation type="submission" date="2008-08" db="EMBL/GenBank/DDBJ databases">
        <authorList>
            <consortium name="Diatom Consortium"/>
            <person name="Grigoriev I."/>
            <person name="Grimwood J."/>
            <person name="Kuo A."/>
            <person name="Otillar R.P."/>
            <person name="Salamov A."/>
            <person name="Detter J.C."/>
            <person name="Lindquist E."/>
            <person name="Shapiro H."/>
            <person name="Lucas S."/>
            <person name="Glavina del Rio T."/>
            <person name="Pitluck S."/>
            <person name="Rokhsar D."/>
            <person name="Bowler C."/>
        </authorList>
    </citation>
    <scope>GENOME REANNOTATION</scope>
    <source>
        <strain evidence="5">CCAP 1055/1</strain>
    </source>
</reference>
<dbReference type="GO" id="GO:0031380">
    <property type="term" value="C:nuclear RNA-directed RNA polymerase complex"/>
    <property type="evidence" value="ECO:0007669"/>
    <property type="project" value="TreeGrafter"/>
</dbReference>
<dbReference type="eggNOG" id="ENOG502SEIK">
    <property type="taxonomic scope" value="Eukaryota"/>
</dbReference>
<comment type="catalytic activity">
    <reaction evidence="1">
        <text>RNA(n) + a ribonucleoside 5'-triphosphate = RNA(n+1) + diphosphate</text>
        <dbReference type="Rhea" id="RHEA:21248"/>
        <dbReference type="Rhea" id="RHEA-COMP:14527"/>
        <dbReference type="Rhea" id="RHEA-COMP:17342"/>
        <dbReference type="ChEBI" id="CHEBI:33019"/>
        <dbReference type="ChEBI" id="CHEBI:61557"/>
        <dbReference type="ChEBI" id="CHEBI:140395"/>
        <dbReference type="EC" id="2.7.7.48"/>
    </reaction>
</comment>
<evidence type="ECO:0000259" key="3">
    <source>
        <dbReference type="Pfam" id="PF05183"/>
    </source>
</evidence>
<feature type="domain" description="RDRP core" evidence="3">
    <location>
        <begin position="532"/>
        <end position="659"/>
    </location>
</feature>
<accession>B7FXM0</accession>
<dbReference type="RefSeq" id="XP_002179579.1">
    <property type="nucleotide sequence ID" value="XM_002179543.1"/>
</dbReference>
<gene>
    <name evidence="4" type="ORF">PHATRDRAFT_45417</name>
</gene>
<feature type="region of interest" description="Disordered" evidence="2">
    <location>
        <begin position="331"/>
        <end position="422"/>
    </location>
</feature>
<evidence type="ECO:0000256" key="1">
    <source>
        <dbReference type="RuleBase" id="RU363098"/>
    </source>
</evidence>
<dbReference type="EMBL" id="CM000610">
    <property type="protein sequence ID" value="EEC48565.1"/>
    <property type="molecule type" value="Genomic_DNA"/>
</dbReference>
<dbReference type="Proteomes" id="UP000000759">
    <property type="component" value="Chromosome 7"/>
</dbReference>
<keyword evidence="1" id="KW-0696">RNA-directed RNA polymerase</keyword>
<keyword evidence="1" id="KW-0548">Nucleotidyltransferase</keyword>
<dbReference type="InParanoid" id="B7FXM0"/>
<dbReference type="GO" id="GO:0030422">
    <property type="term" value="P:siRNA processing"/>
    <property type="evidence" value="ECO:0007669"/>
    <property type="project" value="TreeGrafter"/>
</dbReference>
<evidence type="ECO:0000256" key="2">
    <source>
        <dbReference type="SAM" id="MobiDB-lite"/>
    </source>
</evidence>
<dbReference type="GeneID" id="7200535"/>
<feature type="compositionally biased region" description="Low complexity" evidence="2">
    <location>
        <begin position="392"/>
        <end position="402"/>
    </location>
</feature>
<dbReference type="AlphaFoldDB" id="B7FXM0"/>
<proteinExistence type="inferred from homology"/>
<dbReference type="EC" id="2.7.7.48" evidence="1"/>
<keyword evidence="1" id="KW-0694">RNA-binding</keyword>
<reference evidence="4 5" key="1">
    <citation type="journal article" date="2008" name="Nature">
        <title>The Phaeodactylum genome reveals the evolutionary history of diatom genomes.</title>
        <authorList>
            <person name="Bowler C."/>
            <person name="Allen A.E."/>
            <person name="Badger J.H."/>
            <person name="Grimwood J."/>
            <person name="Jabbari K."/>
            <person name="Kuo A."/>
            <person name="Maheswari U."/>
            <person name="Martens C."/>
            <person name="Maumus F."/>
            <person name="Otillar R.P."/>
            <person name="Rayko E."/>
            <person name="Salamov A."/>
            <person name="Vandepoele K."/>
            <person name="Beszteri B."/>
            <person name="Gruber A."/>
            <person name="Heijde M."/>
            <person name="Katinka M."/>
            <person name="Mock T."/>
            <person name="Valentin K."/>
            <person name="Verret F."/>
            <person name="Berges J.A."/>
            <person name="Brownlee C."/>
            <person name="Cadoret J.P."/>
            <person name="Chiovitti A."/>
            <person name="Choi C.J."/>
            <person name="Coesel S."/>
            <person name="De Martino A."/>
            <person name="Detter J.C."/>
            <person name="Durkin C."/>
            <person name="Falciatore A."/>
            <person name="Fournet J."/>
            <person name="Haruta M."/>
            <person name="Huysman M.J."/>
            <person name="Jenkins B.D."/>
            <person name="Jiroutova K."/>
            <person name="Jorgensen R.E."/>
            <person name="Joubert Y."/>
            <person name="Kaplan A."/>
            <person name="Kroger N."/>
            <person name="Kroth P.G."/>
            <person name="La Roche J."/>
            <person name="Lindquist E."/>
            <person name="Lommer M."/>
            <person name="Martin-Jezequel V."/>
            <person name="Lopez P.J."/>
            <person name="Lucas S."/>
            <person name="Mangogna M."/>
            <person name="McGinnis K."/>
            <person name="Medlin L.K."/>
            <person name="Montsant A."/>
            <person name="Oudot-Le Secq M.P."/>
            <person name="Napoli C."/>
            <person name="Obornik M."/>
            <person name="Parker M.S."/>
            <person name="Petit J.L."/>
            <person name="Porcel B.M."/>
            <person name="Poulsen N."/>
            <person name="Robison M."/>
            <person name="Rychlewski L."/>
            <person name="Rynearson T.A."/>
            <person name="Schmutz J."/>
            <person name="Shapiro H."/>
            <person name="Siaut M."/>
            <person name="Stanley M."/>
            <person name="Sussman M.R."/>
            <person name="Taylor A.R."/>
            <person name="Vardi A."/>
            <person name="von Dassow P."/>
            <person name="Vyverman W."/>
            <person name="Willis A."/>
            <person name="Wyrwicz L.S."/>
            <person name="Rokhsar D.S."/>
            <person name="Weissenbach J."/>
            <person name="Armbrust E.V."/>
            <person name="Green B.R."/>
            <person name="Van de Peer Y."/>
            <person name="Grigoriev I.V."/>
        </authorList>
    </citation>
    <scope>NUCLEOTIDE SEQUENCE [LARGE SCALE GENOMIC DNA]</scope>
    <source>
        <strain evidence="4 5">CCAP 1055/1</strain>
    </source>
</reference>
<dbReference type="STRING" id="556484.B7FXM0"/>